<evidence type="ECO:0000256" key="1">
    <source>
        <dbReference type="SAM" id="MobiDB-lite"/>
    </source>
</evidence>
<name>A0ABR1YX03_9PEZI</name>
<evidence type="ECO:0000313" key="3">
    <source>
        <dbReference type="Proteomes" id="UP001492380"/>
    </source>
</evidence>
<feature type="region of interest" description="Disordered" evidence="1">
    <location>
        <begin position="149"/>
        <end position="169"/>
    </location>
</feature>
<evidence type="ECO:0000313" key="2">
    <source>
        <dbReference type="EMBL" id="KAK8240725.1"/>
    </source>
</evidence>
<keyword evidence="3" id="KW-1185">Reference proteome</keyword>
<dbReference type="Proteomes" id="UP001492380">
    <property type="component" value="Unassembled WGS sequence"/>
</dbReference>
<feature type="region of interest" description="Disordered" evidence="1">
    <location>
        <begin position="96"/>
        <end position="130"/>
    </location>
</feature>
<comment type="caution">
    <text evidence="2">The sequence shown here is derived from an EMBL/GenBank/DDBJ whole genome shotgun (WGS) entry which is preliminary data.</text>
</comment>
<reference evidence="2 3" key="1">
    <citation type="submission" date="2024-04" db="EMBL/GenBank/DDBJ databases">
        <title>Phyllosticta paracitricarpa is synonymous to the EU quarantine fungus P. citricarpa based on phylogenomic analyses.</title>
        <authorList>
            <consortium name="Lawrence Berkeley National Laboratory"/>
            <person name="Van Ingen-Buijs V.A."/>
            <person name="Van Westerhoven A.C."/>
            <person name="Haridas S."/>
            <person name="Skiadas P."/>
            <person name="Martin F."/>
            <person name="Groenewald J.Z."/>
            <person name="Crous P.W."/>
            <person name="Seidl M.F."/>
        </authorList>
    </citation>
    <scope>NUCLEOTIDE SEQUENCE [LARGE SCALE GENOMIC DNA]</scope>
    <source>
        <strain evidence="2 3">CBS 123374</strain>
    </source>
</reference>
<protein>
    <submittedName>
        <fullName evidence="2">Uncharacterized protein</fullName>
    </submittedName>
</protein>
<sequence>MMITKTAMMDWDGRWLDGYTHGHGKRAWYFGFLPSFALSFVDRLEIPKTYLLLGWKSYVATCLSKSQKYLQTQQTVLACSLPSARLSCSSDRNMQRHTLTDMPDNQQHSFQQPTANSQHQGAKQVKPPPLAAPHPFFPAPAHIIRPTSGSVPHSAFRARPSATHAGGPKGKCRLIPHNFKRRSGLELGIRLPCVVADGG</sequence>
<organism evidence="2 3">
    <name type="scientific">Phyllosticta capitalensis</name>
    <dbReference type="NCBI Taxonomy" id="121624"/>
    <lineage>
        <taxon>Eukaryota</taxon>
        <taxon>Fungi</taxon>
        <taxon>Dikarya</taxon>
        <taxon>Ascomycota</taxon>
        <taxon>Pezizomycotina</taxon>
        <taxon>Dothideomycetes</taxon>
        <taxon>Dothideomycetes incertae sedis</taxon>
        <taxon>Botryosphaeriales</taxon>
        <taxon>Phyllostictaceae</taxon>
        <taxon>Phyllosticta</taxon>
    </lineage>
</organism>
<feature type="compositionally biased region" description="Polar residues" evidence="1">
    <location>
        <begin position="103"/>
        <end position="121"/>
    </location>
</feature>
<proteinExistence type="predicted"/>
<gene>
    <name evidence="2" type="ORF">HDK90DRAFT_193135</name>
</gene>
<accession>A0ABR1YX03</accession>
<dbReference type="EMBL" id="JBBWRZ010000003">
    <property type="protein sequence ID" value="KAK8240725.1"/>
    <property type="molecule type" value="Genomic_DNA"/>
</dbReference>